<gene>
    <name evidence="2" type="ORF">A4G23_00225</name>
</gene>
<proteinExistence type="predicted"/>
<organism evidence="2 3">
    <name type="scientific">Streptomyces rubrolavendulae</name>
    <dbReference type="NCBI Taxonomy" id="285473"/>
    <lineage>
        <taxon>Bacteria</taxon>
        <taxon>Bacillati</taxon>
        <taxon>Actinomycetota</taxon>
        <taxon>Actinomycetes</taxon>
        <taxon>Kitasatosporales</taxon>
        <taxon>Streptomycetaceae</taxon>
        <taxon>Streptomyces</taxon>
    </lineage>
</organism>
<dbReference type="EMBL" id="CP017316">
    <property type="protein sequence ID" value="AOT57438.1"/>
    <property type="molecule type" value="Genomic_DNA"/>
</dbReference>
<evidence type="ECO:0000313" key="2">
    <source>
        <dbReference type="EMBL" id="AOT57438.1"/>
    </source>
</evidence>
<evidence type="ECO:0000313" key="3">
    <source>
        <dbReference type="Proteomes" id="UP000095349"/>
    </source>
</evidence>
<accession>A0A1D8FW70</accession>
<evidence type="ECO:0000256" key="1">
    <source>
        <dbReference type="SAM" id="MobiDB-lite"/>
    </source>
</evidence>
<dbReference type="AlphaFoldDB" id="A0A1D8FW70"/>
<dbReference type="Proteomes" id="UP000095349">
    <property type="component" value="Chromosome"/>
</dbReference>
<protein>
    <submittedName>
        <fullName evidence="2">Uncharacterized protein</fullName>
    </submittedName>
</protein>
<reference evidence="2 3" key="1">
    <citation type="submission" date="2016-09" db="EMBL/GenBank/DDBJ databases">
        <title>Streptomyces rubrolavendulae MJM4426 Genome sequencing and assembly.</title>
        <authorList>
            <person name="Kim J.-G."/>
        </authorList>
    </citation>
    <scope>NUCLEOTIDE SEQUENCE [LARGE SCALE GENOMIC DNA]</scope>
    <source>
        <strain evidence="2 3">MJM4426</strain>
    </source>
</reference>
<name>A0A1D8FW70_9ACTN</name>
<dbReference type="KEGG" id="srn:A4G23_00225"/>
<keyword evidence="3" id="KW-1185">Reference proteome</keyword>
<sequence length="93" mass="9451">MEIHEGAGVRFSQSTHRPGRSRLSLGEPVASMCPPVNTALTTGSAPLTRILATTVMSGTVAIGSGATIRPPSATWSTHALGSSGGVHQATIRS</sequence>
<dbReference type="STRING" id="285473.A4G23_00225"/>
<feature type="region of interest" description="Disordered" evidence="1">
    <location>
        <begin position="1"/>
        <end position="29"/>
    </location>
</feature>